<dbReference type="PANTHER" id="PTHR39344">
    <property type="entry name" value="UPF0182 PROTEIN SLL1060"/>
    <property type="match status" value="1"/>
</dbReference>
<feature type="transmembrane region" description="Helical" evidence="5">
    <location>
        <begin position="291"/>
        <end position="312"/>
    </location>
</feature>
<feature type="transmembrane region" description="Helical" evidence="5">
    <location>
        <begin position="122"/>
        <end position="140"/>
    </location>
</feature>
<keyword evidence="3 5" id="KW-1133">Transmembrane helix</keyword>
<feature type="transmembrane region" description="Helical" evidence="5">
    <location>
        <begin position="67"/>
        <end position="92"/>
    </location>
</feature>
<evidence type="ECO:0000256" key="6">
    <source>
        <dbReference type="SAM" id="MobiDB-lite"/>
    </source>
</evidence>
<evidence type="ECO:0000256" key="5">
    <source>
        <dbReference type="HAMAP-Rule" id="MF_01600"/>
    </source>
</evidence>
<evidence type="ECO:0000313" key="8">
    <source>
        <dbReference type="Proteomes" id="UP001164390"/>
    </source>
</evidence>
<feature type="transmembrane region" description="Helical" evidence="5">
    <location>
        <begin position="178"/>
        <end position="200"/>
    </location>
</feature>
<gene>
    <name evidence="7" type="ORF">L0C25_03145</name>
</gene>
<feature type="region of interest" description="Disordered" evidence="6">
    <location>
        <begin position="894"/>
        <end position="917"/>
    </location>
</feature>
<keyword evidence="8" id="KW-1185">Reference proteome</keyword>
<dbReference type="InterPro" id="IPR005372">
    <property type="entry name" value="UPF0182"/>
</dbReference>
<proteinExistence type="inferred from homology"/>
<feature type="transmembrane region" description="Helical" evidence="5">
    <location>
        <begin position="220"/>
        <end position="237"/>
    </location>
</feature>
<feature type="region of interest" description="Disordered" evidence="6">
    <location>
        <begin position="1"/>
        <end position="20"/>
    </location>
</feature>
<feature type="transmembrane region" description="Helical" evidence="5">
    <location>
        <begin position="267"/>
        <end position="284"/>
    </location>
</feature>
<sequence length="992" mass="108614">MSDGFAAGSKSDEEPPASTGRGRRVLIPTIITLAVLIFLASIFTGIWTDRLWFQALDYGSVYSTLLGTRVVLFLIFGLVFAGVVLGSVYLAYRCRPPLAGQARISDPVARYRDGIDPVRKPLFIVLGIALVGFSGAVAVGKWETYLLWRNGGSFGQDDEYFGKDIGFFVFDYPWFRFLASYGFALLIVAMILTALVYYLYGAISFQARVSKVSTAARVHLSIMIGVFMLLKAFAYWLDRYGFATADGSLHTGISYTDAHARIPSKNILIVIALICAILFFVNAVRGSWMLPGIGVGLLLLSSILIGGIWPAIMQSFQVKPSEQDKESPYIEKNITATRDAYDIGQVQVEDYDATTTVDSAELRESSETRVSTRLLDPTLVAPAFEQLQQVRGYYTVPDTLDIDRYTIDESDQPQDLVIAARELDLSGLQDSQRTWTGDHTVYTHGYGVIAARGNQVNAEGEPVWVEQDIPPRGEFEFKKPPRIYYGEAFGSSGGGPDYSIVGAPEGTNPVEIDIPTGGGEDDTESSTQNTYDGKGGVEVGSTFRQLLYAAKFGEPNILLSGRVNSDSKILYDRDPRHRVEKVAPWLEVDGDPYPAVVDGRVVWIVDGYTTSDDYPLSEKRSMEEATSDTLTNTGAQEALPTDQVNYVRNSVKAVVDAYDGTVDMYQWDTEDPLLDAWMKTFPDIVKPKSEIPETLMEHLRYPVDLYKLQRDVLERYHVTDADTFYQDDERWVVPQDPTSSTGEKQPPYYLSMARPGEKTPNFSLTSVYVPNNRENLGAFMSVDSEATSKNYGSFQILQLSSEQQIPGPNQMDNTFANDDGVRGKLLSFTNNSSVEVLYGNLLSLPIGDALLYVQPVYTQNTGTSGSYPVLQLVVASFGEDVGSGKDLDEALRDALGIGPDTDTDGDDDSGTNTPPDVEATARDLVDQAVQAFSDAQAALDDGDLSRYQTLNDKAGRLLEQAKALMDGEQPPDGGSNGENGGNEGDSGDSAGG</sequence>
<feature type="region of interest" description="Disordered" evidence="6">
    <location>
        <begin position="960"/>
        <end position="992"/>
    </location>
</feature>
<feature type="transmembrane region" description="Helical" evidence="5">
    <location>
        <begin position="25"/>
        <end position="47"/>
    </location>
</feature>
<evidence type="ECO:0000313" key="7">
    <source>
        <dbReference type="EMBL" id="UYM06083.1"/>
    </source>
</evidence>
<dbReference type="RefSeq" id="WP_271634931.1">
    <property type="nucleotide sequence ID" value="NZ_CP094970.1"/>
</dbReference>
<dbReference type="PANTHER" id="PTHR39344:SF1">
    <property type="entry name" value="UPF0182 PROTEIN SLL1060"/>
    <property type="match status" value="1"/>
</dbReference>
<dbReference type="GO" id="GO:0005576">
    <property type="term" value="C:extracellular region"/>
    <property type="evidence" value="ECO:0007669"/>
    <property type="project" value="TreeGrafter"/>
</dbReference>
<reference evidence="7" key="1">
    <citation type="submission" date="2022-01" db="EMBL/GenBank/DDBJ databases">
        <title>Nocardioidaceae gen. sp. A5X3R13.</title>
        <authorList>
            <person name="Lopez Marin M.A."/>
            <person name="Uhlik O."/>
        </authorList>
    </citation>
    <scope>NUCLEOTIDE SEQUENCE</scope>
    <source>
        <strain evidence="7">A5X3R13</strain>
    </source>
</reference>
<organism evidence="7 8">
    <name type="scientific">Solicola gregarius</name>
    <dbReference type="NCBI Taxonomy" id="2908642"/>
    <lineage>
        <taxon>Bacteria</taxon>
        <taxon>Bacillati</taxon>
        <taxon>Actinomycetota</taxon>
        <taxon>Actinomycetes</taxon>
        <taxon>Propionibacteriales</taxon>
        <taxon>Nocardioidaceae</taxon>
        <taxon>Solicola</taxon>
    </lineage>
</organism>
<evidence type="ECO:0000256" key="3">
    <source>
        <dbReference type="ARBA" id="ARBA00022989"/>
    </source>
</evidence>
<name>A0AA46TKG8_9ACTN</name>
<feature type="region of interest" description="Disordered" evidence="6">
    <location>
        <begin position="495"/>
        <end position="536"/>
    </location>
</feature>
<dbReference type="EMBL" id="CP094970">
    <property type="protein sequence ID" value="UYM06083.1"/>
    <property type="molecule type" value="Genomic_DNA"/>
</dbReference>
<evidence type="ECO:0000256" key="1">
    <source>
        <dbReference type="ARBA" id="ARBA00022475"/>
    </source>
</evidence>
<dbReference type="GO" id="GO:0005886">
    <property type="term" value="C:plasma membrane"/>
    <property type="evidence" value="ECO:0007669"/>
    <property type="project" value="UniProtKB-SubCell"/>
</dbReference>
<keyword evidence="4 5" id="KW-0472">Membrane</keyword>
<dbReference type="HAMAP" id="MF_01600">
    <property type="entry name" value="UPF0182"/>
    <property type="match status" value="1"/>
</dbReference>
<dbReference type="Pfam" id="PF03699">
    <property type="entry name" value="UPF0182"/>
    <property type="match status" value="1"/>
</dbReference>
<dbReference type="AlphaFoldDB" id="A0AA46TKG8"/>
<protein>
    <recommendedName>
        <fullName evidence="5">UPF0182 protein L0C25_03145</fullName>
    </recommendedName>
</protein>
<accession>A0AA46TKG8</accession>
<keyword evidence="1 5" id="KW-1003">Cell membrane</keyword>
<dbReference type="Proteomes" id="UP001164390">
    <property type="component" value="Chromosome"/>
</dbReference>
<comment type="similarity">
    <text evidence="5">Belongs to the UPF0182 family.</text>
</comment>
<feature type="compositionally biased region" description="Gly residues" evidence="6">
    <location>
        <begin position="974"/>
        <end position="992"/>
    </location>
</feature>
<dbReference type="KEGG" id="sgrg:L0C25_03145"/>
<evidence type="ECO:0000256" key="2">
    <source>
        <dbReference type="ARBA" id="ARBA00022692"/>
    </source>
</evidence>
<keyword evidence="2 5" id="KW-0812">Transmembrane</keyword>
<comment type="subcellular location">
    <subcellularLocation>
        <location evidence="5">Cell membrane</location>
        <topology evidence="5">Multi-pass membrane protein</topology>
    </subcellularLocation>
</comment>
<evidence type="ECO:0000256" key="4">
    <source>
        <dbReference type="ARBA" id="ARBA00023136"/>
    </source>
</evidence>